<keyword evidence="3" id="KW-1185">Reference proteome</keyword>
<dbReference type="STRING" id="271157.SAMN05444396_103301"/>
<evidence type="ECO:0000313" key="3">
    <source>
        <dbReference type="Proteomes" id="UP000184036"/>
    </source>
</evidence>
<organism evidence="2 3">
    <name type="scientific">Flavobacterium segetis</name>
    <dbReference type="NCBI Taxonomy" id="271157"/>
    <lineage>
        <taxon>Bacteria</taxon>
        <taxon>Pseudomonadati</taxon>
        <taxon>Bacteroidota</taxon>
        <taxon>Flavobacteriia</taxon>
        <taxon>Flavobacteriales</taxon>
        <taxon>Flavobacteriaceae</taxon>
        <taxon>Flavobacterium</taxon>
    </lineage>
</organism>
<keyword evidence="1" id="KW-0472">Membrane</keyword>
<feature type="transmembrane region" description="Helical" evidence="1">
    <location>
        <begin position="158"/>
        <end position="181"/>
    </location>
</feature>
<protein>
    <submittedName>
        <fullName evidence="2">Uncharacterized protein</fullName>
    </submittedName>
</protein>
<dbReference type="OrthoDB" id="662673at2"/>
<evidence type="ECO:0000256" key="1">
    <source>
        <dbReference type="SAM" id="Phobius"/>
    </source>
</evidence>
<feature type="transmembrane region" description="Helical" evidence="1">
    <location>
        <begin position="117"/>
        <end position="137"/>
    </location>
</feature>
<feature type="transmembrane region" description="Helical" evidence="1">
    <location>
        <begin position="193"/>
        <end position="212"/>
    </location>
</feature>
<keyword evidence="1" id="KW-1133">Transmembrane helix</keyword>
<gene>
    <name evidence="2" type="ORF">SAMN05444396_103301</name>
</gene>
<reference evidence="3" key="1">
    <citation type="submission" date="2016-11" db="EMBL/GenBank/DDBJ databases">
        <authorList>
            <person name="Varghese N."/>
            <person name="Submissions S."/>
        </authorList>
    </citation>
    <scope>NUCLEOTIDE SEQUENCE [LARGE SCALE GENOMIC DNA]</scope>
    <source>
        <strain evidence="3">DSM 19741</strain>
    </source>
</reference>
<name>A0A1M5G6A6_9FLAO</name>
<accession>A0A1M5G6A6</accession>
<dbReference type="EMBL" id="FQWE01000003">
    <property type="protein sequence ID" value="SHF99256.1"/>
    <property type="molecule type" value="Genomic_DNA"/>
</dbReference>
<feature type="transmembrane region" description="Helical" evidence="1">
    <location>
        <begin position="91"/>
        <end position="111"/>
    </location>
</feature>
<evidence type="ECO:0000313" key="2">
    <source>
        <dbReference type="EMBL" id="SHF99256.1"/>
    </source>
</evidence>
<keyword evidence="1" id="KW-0812">Transmembrane</keyword>
<dbReference type="RefSeq" id="WP_072989436.1">
    <property type="nucleotide sequence ID" value="NZ_FQWE01000003.1"/>
</dbReference>
<sequence>MKLTNQQIDQLFTFTRQHYVEYYDLQSELVDHLANSIEEQWQENPNRSFEEALHIEFKKFGVFGFMDVVEKRQVALGKKYNGLVWQHFKDFFGIPKIVLTIALTLLLFTFIKLSLYKVWILVGFYILLLGFTFYEMYKNRKTRKEKKKLNEKKWLFEEIINQYGTFSATIILPLNLLFQLINHGDNFLTNDYWILGISFLFILFSLVLFIVFKIIPSKICTYLEATYPEYKLQNL</sequence>
<dbReference type="Proteomes" id="UP000184036">
    <property type="component" value="Unassembled WGS sequence"/>
</dbReference>
<dbReference type="AlphaFoldDB" id="A0A1M5G6A6"/>
<proteinExistence type="predicted"/>